<name>A0A2T7TAI3_9ACTN</name>
<dbReference type="PANTHER" id="PTHR30290">
    <property type="entry name" value="PERIPLASMIC BINDING COMPONENT OF ABC TRANSPORTER"/>
    <property type="match status" value="1"/>
</dbReference>
<dbReference type="SUPFAM" id="SSF53850">
    <property type="entry name" value="Periplasmic binding protein-like II"/>
    <property type="match status" value="2"/>
</dbReference>
<dbReference type="OrthoDB" id="7888869at2"/>
<dbReference type="AlphaFoldDB" id="A0A2T7TAI3"/>
<evidence type="ECO:0000313" key="5">
    <source>
        <dbReference type="Proteomes" id="UP000245992"/>
    </source>
</evidence>
<feature type="region of interest" description="Disordered" evidence="1">
    <location>
        <begin position="594"/>
        <end position="643"/>
    </location>
</feature>
<dbReference type="RefSeq" id="WP_030352937.1">
    <property type="nucleotide sequence ID" value="NZ_AZSP01000123.1"/>
</dbReference>
<dbReference type="GO" id="GO:1904680">
    <property type="term" value="F:peptide transmembrane transporter activity"/>
    <property type="evidence" value="ECO:0007669"/>
    <property type="project" value="TreeGrafter"/>
</dbReference>
<dbReference type="Gene3D" id="3.40.190.10">
    <property type="entry name" value="Periplasmic binding protein-like II"/>
    <property type="match status" value="1"/>
</dbReference>
<sequence>MSHVGAPRGRTCSRTLRSRTLRSVALLTTGVLALPALSACTSEEDGSEPSAAAAPDISAVKRDGVAQGGTMHWAVDTMPATLNTYQADADAATSRIAGAVLPALFTLDKSGRPQRNPDYLESAKIVEREPKQVVLYKLNQQAVWSNGREIGAPDFVAQWRALRGKDSAYWTARNVGYERIEKIERGANNLEVRVTFNKPYADWESLFSPLYPKDVTGTPNAFNDGARKNLKVTAGPFTVKKVDSKAKETTLARNPHWWGEPAKLDQLIMRTVPRGESAAALAARKVDIVEIDSSVVKRMALAEKDAESGGGQPLTHGPGTTITPGSALRSWALANGSDEEKAEEALEARKRTVESIARYAREQKGLRGYDVRKSLEPAFTQLALNGESGPLADERVRRAVARAINRQELADTVLKPLGLPAKPPGSHLALMGQEAYADSSEALGKQDTVEAQALLADAGWTPEGVKKKESGAKAGSKAQKKRTQEGEEGDEELSEEESEAAAQAKRPDAKTEEAEKKKAEEQKRKYEEKAAAEEKKKGDKGDDKDAGGDVPSDEGLYIVGDDKPGQTAPRPESATHVLAPASAARLQGAALLRQAAAVDDSDKKPGGVAGAYAPRGTAAPASPTPSASTVPSGPRGKDGKPLSLRFVLPAGAGAESLRAVGERISRMLDRIGVGTEISKVSDDEYFKDHIASGQYDLALYSWPASAFPATDGRPIYAKPVPASDGSLLVEQNYTRVGTDHIDQLFASAAAELNEGKSRDLVRQADARIWAAAGSIPLYQRPQLVAVKPTVVNAGAFGFQTPRYQDIGFREGGAAGPDSKKKK</sequence>
<feature type="domain" description="Solute-binding protein family 5" evidence="3">
    <location>
        <begin position="128"/>
        <end position="302"/>
    </location>
</feature>
<dbReference type="STRING" id="1440053.GCA_000718095_03907"/>
<proteinExistence type="predicted"/>
<organism evidence="4 5">
    <name type="scientific">Streptomyces scopuliridis RB72</name>
    <dbReference type="NCBI Taxonomy" id="1440053"/>
    <lineage>
        <taxon>Bacteria</taxon>
        <taxon>Bacillati</taxon>
        <taxon>Actinomycetota</taxon>
        <taxon>Actinomycetes</taxon>
        <taxon>Kitasatosporales</taxon>
        <taxon>Streptomycetaceae</taxon>
        <taxon>Streptomyces</taxon>
    </lineage>
</organism>
<keyword evidence="5" id="KW-1185">Reference proteome</keyword>
<evidence type="ECO:0000259" key="3">
    <source>
        <dbReference type="Pfam" id="PF00496"/>
    </source>
</evidence>
<accession>A0A2T7TAI3</accession>
<dbReference type="Gene3D" id="3.10.105.10">
    <property type="entry name" value="Dipeptide-binding Protein, Domain 3"/>
    <property type="match status" value="2"/>
</dbReference>
<dbReference type="PANTHER" id="PTHR30290:SF65">
    <property type="entry name" value="MONOACYL PHOSPHATIDYLINOSITOL TETRAMANNOSIDE-BINDING PROTEIN LPQW-RELATED"/>
    <property type="match status" value="1"/>
</dbReference>
<protein>
    <recommendedName>
        <fullName evidence="3">Solute-binding protein family 5 domain-containing protein</fullName>
    </recommendedName>
</protein>
<evidence type="ECO:0000256" key="2">
    <source>
        <dbReference type="SAM" id="SignalP"/>
    </source>
</evidence>
<feature type="compositionally biased region" description="Acidic residues" evidence="1">
    <location>
        <begin position="486"/>
        <end position="499"/>
    </location>
</feature>
<feature type="domain" description="Solute-binding protein family 5" evidence="3">
    <location>
        <begin position="360"/>
        <end position="468"/>
    </location>
</feature>
<dbReference type="Proteomes" id="UP000245992">
    <property type="component" value="Unassembled WGS sequence"/>
</dbReference>
<evidence type="ECO:0000313" key="4">
    <source>
        <dbReference type="EMBL" id="PVE12125.1"/>
    </source>
</evidence>
<dbReference type="Gene3D" id="3.90.76.10">
    <property type="entry name" value="Dipeptide-binding Protein, Domain 1"/>
    <property type="match status" value="1"/>
</dbReference>
<reference evidence="4 5" key="1">
    <citation type="submission" date="2013-12" db="EMBL/GenBank/DDBJ databases">
        <title>Annotated genome of Streptomyces scopuliridis.</title>
        <authorList>
            <person name="Olson J.B."/>
        </authorList>
    </citation>
    <scope>NUCLEOTIDE SEQUENCE [LARGE SCALE GENOMIC DNA]</scope>
    <source>
        <strain evidence="4 5">RB72</strain>
    </source>
</reference>
<dbReference type="CDD" id="cd08501">
    <property type="entry name" value="PBP2_Lpqw"/>
    <property type="match status" value="1"/>
</dbReference>
<dbReference type="InterPro" id="IPR039424">
    <property type="entry name" value="SBP_5"/>
</dbReference>
<comment type="caution">
    <text evidence="4">The sequence shown here is derived from an EMBL/GenBank/DDBJ whole genome shotgun (WGS) entry which is preliminary data.</text>
</comment>
<keyword evidence="2" id="KW-0732">Signal</keyword>
<feature type="region of interest" description="Disordered" evidence="1">
    <location>
        <begin position="464"/>
        <end position="581"/>
    </location>
</feature>
<dbReference type="EMBL" id="AZSP01000123">
    <property type="protein sequence ID" value="PVE12125.1"/>
    <property type="molecule type" value="Genomic_DNA"/>
</dbReference>
<feature type="region of interest" description="Disordered" evidence="1">
    <location>
        <begin position="304"/>
        <end position="323"/>
    </location>
</feature>
<gene>
    <name evidence="4" type="ORF">Y717_06835</name>
</gene>
<feature type="signal peptide" evidence="2">
    <location>
        <begin position="1"/>
        <end position="38"/>
    </location>
</feature>
<dbReference type="Pfam" id="PF00496">
    <property type="entry name" value="SBP_bac_5"/>
    <property type="match status" value="2"/>
</dbReference>
<evidence type="ECO:0000256" key="1">
    <source>
        <dbReference type="SAM" id="MobiDB-lite"/>
    </source>
</evidence>
<feature type="chain" id="PRO_5038597429" description="Solute-binding protein family 5 domain-containing protein" evidence="2">
    <location>
        <begin position="39"/>
        <end position="822"/>
    </location>
</feature>
<feature type="compositionally biased region" description="Low complexity" evidence="1">
    <location>
        <begin position="617"/>
        <end position="632"/>
    </location>
</feature>
<dbReference type="GO" id="GO:0015833">
    <property type="term" value="P:peptide transport"/>
    <property type="evidence" value="ECO:0007669"/>
    <property type="project" value="TreeGrafter"/>
</dbReference>
<feature type="compositionally biased region" description="Basic and acidic residues" evidence="1">
    <location>
        <begin position="505"/>
        <end position="547"/>
    </location>
</feature>
<dbReference type="InterPro" id="IPR000914">
    <property type="entry name" value="SBP_5_dom"/>
</dbReference>